<keyword evidence="2" id="KW-0812">Transmembrane</keyword>
<feature type="transmembrane region" description="Helical" evidence="2">
    <location>
        <begin position="157"/>
        <end position="175"/>
    </location>
</feature>
<organism evidence="3 4">
    <name type="scientific">Mycobacterium phage Priamo</name>
    <dbReference type="NCBI Taxonomy" id="2182403"/>
    <lineage>
        <taxon>Viruses</taxon>
        <taxon>Duplodnaviria</taxon>
        <taxon>Heunggongvirae</taxon>
        <taxon>Uroviricota</taxon>
        <taxon>Caudoviricetes</taxon>
        <taxon>Gladiatorvirus</taxon>
        <taxon>Gladiatorvirus priamo</taxon>
    </lineage>
</organism>
<gene>
    <name evidence="3" type="primary">29</name>
    <name evidence="3" type="ORF">SEA_PRIAMO_29</name>
</gene>
<keyword evidence="1" id="KW-0175">Coiled coil</keyword>
<dbReference type="PANTHER" id="PTHR37813:SF1">
    <property type="entry name" value="FELS-2 PROPHAGE PROTEIN"/>
    <property type="match status" value="1"/>
</dbReference>
<proteinExistence type="predicted"/>
<dbReference type="Proteomes" id="UP000246233">
    <property type="component" value="Segment"/>
</dbReference>
<dbReference type="Gene3D" id="1.20.120.20">
    <property type="entry name" value="Apolipoprotein"/>
    <property type="match status" value="1"/>
</dbReference>
<keyword evidence="2" id="KW-0472">Membrane</keyword>
<dbReference type="EMBL" id="MH155876">
    <property type="protein sequence ID" value="AWN05793.1"/>
    <property type="molecule type" value="Genomic_DNA"/>
</dbReference>
<dbReference type="PANTHER" id="PTHR37813">
    <property type="entry name" value="FELS-2 PROPHAGE PROTEIN"/>
    <property type="match status" value="1"/>
</dbReference>
<keyword evidence="2" id="KW-1133">Transmembrane helix</keyword>
<dbReference type="GeneID" id="64869137"/>
<evidence type="ECO:0000256" key="2">
    <source>
        <dbReference type="SAM" id="Phobius"/>
    </source>
</evidence>
<evidence type="ECO:0000256" key="1">
    <source>
        <dbReference type="SAM" id="Coils"/>
    </source>
</evidence>
<dbReference type="RefSeq" id="YP_010061253.1">
    <property type="nucleotide sequence ID" value="NC_054781.1"/>
</dbReference>
<evidence type="ECO:0000313" key="3">
    <source>
        <dbReference type="EMBL" id="AWN05793.1"/>
    </source>
</evidence>
<feature type="coiled-coil region" evidence="1">
    <location>
        <begin position="608"/>
        <end position="654"/>
    </location>
</feature>
<reference evidence="4" key="1">
    <citation type="submission" date="2018-04" db="EMBL/GenBank/DDBJ databases">
        <authorList>
            <person name="Gomez-Rosado J.O."/>
            <person name="Gonzalez-Garcia E.M."/>
            <person name="Gonzalez-Leon M.A."/>
            <person name="Gonzalez-Rodriguez J."/>
            <person name="Gonzalez-Santos L.I."/>
            <person name="Goveo-Rivera I.A."/>
            <person name="Gutierrez-Silva J.C."/>
            <person name="Issa-Mahmud S."/>
            <person name="Lopez-Llera J.N."/>
            <person name="Marrero-Visalden G."/>
            <person name="Muyet-Blasini E."/>
            <person name="Ortiz-Torres X.D."/>
            <person name="Palacios-Vallejo J.G."/>
            <person name="Pichardo-Gonzalez P.A."/>
            <person name="Pou-Acosta P.M."/>
            <person name="Velez-Velazquez R.M."/>
            <person name="Fernandez-Martinez M."/>
            <person name="Maldonado-Vazquez N."/>
            <person name="Rubin M."/>
            <person name="Vazquez E."/>
            <person name="Garlena R.A."/>
            <person name="Russell D.A."/>
            <person name="Pope W.H."/>
            <person name="Jacobs-Sera D."/>
            <person name="Hatfull G.F."/>
        </authorList>
    </citation>
    <scope>NUCLEOTIDE SEQUENCE [LARGE SCALE GENOMIC DNA]</scope>
</reference>
<protein>
    <submittedName>
        <fullName evidence="3">Tape measure protein</fullName>
    </submittedName>
</protein>
<evidence type="ECO:0000313" key="4">
    <source>
        <dbReference type="Proteomes" id="UP000246233"/>
    </source>
</evidence>
<name>A0A2U8UQB7_9CAUD</name>
<dbReference type="KEGG" id="vg:64869137"/>
<sequence length="743" mass="79223">MPNSAGVEVARISVKVSPDTRQFRRDLKSDLEEIERAMKVTVDVAADTDQFRKELKRDIAEIERTTKATIGVKADLDNFRKEVETRTKGMRTKVKVEPDVDRGFFSRLTEKLSSIDGPSFGSGINPAGYGLIFAGILSLAAPLIGLLTSALLTIPGLIAAVATPIAALTLGLDGLKKAAEVLKDPFEDLKAVMSANVEDQFTPVFQKLRDIFPTLKSSLPTVTQGLADIANAIVNTVTAPENLTKIDETIRNIGQALTDASPGIASFTDGLINLANKFSEKFPGIVDWFNGAGKSFSDFIDKASKDNGTLDKAFSGLGDTLKILVDGLGKLSEAGLEFMKDPKKLEDFKNGLQDIVNLLTQIVDLSAKVGSGLNNFLPSFSFDGFNQDVGNPFTSPDAGWRDIWADMKAGAEDAYNRITSTFSQMGTDIANVFSSIGSTASNAWNSVVSAVQNAWESIVSAVANGVAQAVQFVSTLPDKIRSFFADAGTWLLDAGRNIVQGLINGIGDMIGSAVAKAKELASSVAGAVKGFLGIHSPSKLFEEFGINTGQGYALGLDKGFAPVLEQAKDLAAQVAAAVATGTEDPTALLHGYSKQDVNRFEKVLGTEIKRYERQAKALDLQAKTTGNEGLKAEAAKLREMKEQLQTQKEMLDLVGDYNDETSSGAKGSSLEEQAGHLLAAPADFAKSVGKTFLSDIGIGGDGFLSRALTEGTKYIFQIGSVDEALSIKDREESKQALSVVGRQ</sequence>
<keyword evidence="4" id="KW-1185">Reference proteome</keyword>
<feature type="transmembrane region" description="Helical" evidence="2">
    <location>
        <begin position="129"/>
        <end position="151"/>
    </location>
</feature>
<accession>A0A2U8UQB7</accession>